<name>A0A8C5FMV3_GADMO</name>
<dbReference type="GO" id="GO:0016567">
    <property type="term" value="P:protein ubiquitination"/>
    <property type="evidence" value="ECO:0007669"/>
    <property type="project" value="UniProtKB-UniPathway"/>
</dbReference>
<dbReference type="Gene3D" id="1.25.40.20">
    <property type="entry name" value="Ankyrin repeat-containing domain"/>
    <property type="match status" value="2"/>
</dbReference>
<evidence type="ECO:0000256" key="1">
    <source>
        <dbReference type="ARBA" id="ARBA00004906"/>
    </source>
</evidence>
<accession>A0A8C5FMV3</accession>
<feature type="repeat" description="ANK" evidence="4">
    <location>
        <begin position="126"/>
        <end position="158"/>
    </location>
</feature>
<dbReference type="InterPro" id="IPR036036">
    <property type="entry name" value="SOCS_box-like_dom_sf"/>
</dbReference>
<feature type="repeat" description="ANK" evidence="4">
    <location>
        <begin position="93"/>
        <end position="125"/>
    </location>
</feature>
<dbReference type="InterPro" id="IPR036770">
    <property type="entry name" value="Ankyrin_rpt-contain_sf"/>
</dbReference>
<dbReference type="Pfam" id="PF07525">
    <property type="entry name" value="SOCS_box"/>
    <property type="match status" value="1"/>
</dbReference>
<dbReference type="UniPathway" id="UPA00143"/>
<dbReference type="SMART" id="SM00969">
    <property type="entry name" value="SOCS_box"/>
    <property type="match status" value="1"/>
</dbReference>
<keyword evidence="7" id="KW-1185">Reference proteome</keyword>
<dbReference type="Pfam" id="PF12796">
    <property type="entry name" value="Ank_2"/>
    <property type="match status" value="2"/>
</dbReference>
<dbReference type="GO" id="GO:0035556">
    <property type="term" value="P:intracellular signal transduction"/>
    <property type="evidence" value="ECO:0007669"/>
    <property type="project" value="InterPro"/>
</dbReference>
<organism evidence="6 7">
    <name type="scientific">Gadus morhua</name>
    <name type="common">Atlantic cod</name>
    <dbReference type="NCBI Taxonomy" id="8049"/>
    <lineage>
        <taxon>Eukaryota</taxon>
        <taxon>Metazoa</taxon>
        <taxon>Chordata</taxon>
        <taxon>Craniata</taxon>
        <taxon>Vertebrata</taxon>
        <taxon>Euteleostomi</taxon>
        <taxon>Actinopterygii</taxon>
        <taxon>Neopterygii</taxon>
        <taxon>Teleostei</taxon>
        <taxon>Neoteleostei</taxon>
        <taxon>Acanthomorphata</taxon>
        <taxon>Zeiogadaria</taxon>
        <taxon>Gadariae</taxon>
        <taxon>Gadiformes</taxon>
        <taxon>Gadoidei</taxon>
        <taxon>Gadidae</taxon>
        <taxon>Gadus</taxon>
    </lineage>
</organism>
<protein>
    <submittedName>
        <fullName evidence="6">Ankyrin repeat and SOCS box containing 2a, tandem duplicate 2</fullName>
    </submittedName>
</protein>
<evidence type="ECO:0000256" key="2">
    <source>
        <dbReference type="ARBA" id="ARBA00022737"/>
    </source>
</evidence>
<dbReference type="PROSITE" id="PS50225">
    <property type="entry name" value="SOCS"/>
    <property type="match status" value="1"/>
</dbReference>
<dbReference type="InterPro" id="IPR051165">
    <property type="entry name" value="Multifunctional_ANK_Repeat"/>
</dbReference>
<dbReference type="InterPro" id="IPR001496">
    <property type="entry name" value="SOCS_box"/>
</dbReference>
<dbReference type="Gene3D" id="1.10.750.20">
    <property type="entry name" value="SOCS box"/>
    <property type="match status" value="1"/>
</dbReference>
<dbReference type="OMA" id="CETINDP"/>
<evidence type="ECO:0000313" key="6">
    <source>
        <dbReference type="Ensembl" id="ENSGMOP00000048236.1"/>
    </source>
</evidence>
<dbReference type="SMART" id="SM00248">
    <property type="entry name" value="ANK"/>
    <property type="match status" value="11"/>
</dbReference>
<evidence type="ECO:0000256" key="4">
    <source>
        <dbReference type="PROSITE-ProRule" id="PRU00023"/>
    </source>
</evidence>
<sequence>MQLMIRDQDEGALLAFVKENSGSSTATNTDGWTALHEAAYFGVLGCVMILIESKTSVLPINQTALLLAAYRGHVSCVEYLLEHGADPNICNKEREGPLFRACENKSLRMVELLLRCGASVNKTDNQGATPFHEAVRTDQLEVCEILFQAGAKISTFNIYGNRPFFTAAQGGCSNVLGFLLAKGADINKQARDGATPLYEACKNDHLCTVEILLSHKADVNLPTKSGLLPIHQATQRANKQMVSMLLPLTSKKMVSSSGISPLHLAAEDGLDDILELLIRDGYDVNSQLSREHRLMYEDHRSTALYFSVCDDNLEAATILLEAGADPNLDFFNPLLIAVQKGNAELVELLLMYGHVHASLSTHKLGFPSAVLLAMNSINVLKLLLDHGCDVHPCFDSGTNSRHDQNLTQTVILFQFCEAISKYSIKEPGPLISLLLDYVGHIKLCSRLLEILDGCNDRKHIKSKAVPPHPLMQLCRLRIRKILGAKRLKTVNVLPLPNILLRFLWYDVECIS</sequence>
<feature type="repeat" description="ANK" evidence="4">
    <location>
        <begin position="192"/>
        <end position="224"/>
    </location>
</feature>
<evidence type="ECO:0000313" key="7">
    <source>
        <dbReference type="Proteomes" id="UP000694546"/>
    </source>
</evidence>
<dbReference type="Ensembl" id="ENSGMOT00000075946.1">
    <property type="protein sequence ID" value="ENSGMOP00000048236.1"/>
    <property type="gene ID" value="ENSGMOG00000009116.2"/>
</dbReference>
<proteinExistence type="predicted"/>
<dbReference type="Proteomes" id="UP000694546">
    <property type="component" value="Chromosome 21"/>
</dbReference>
<dbReference type="SUPFAM" id="SSF48403">
    <property type="entry name" value="Ankyrin repeat"/>
    <property type="match status" value="1"/>
</dbReference>
<evidence type="ECO:0000259" key="5">
    <source>
        <dbReference type="PROSITE" id="PS50225"/>
    </source>
</evidence>
<keyword evidence="2" id="KW-0677">Repeat</keyword>
<feature type="repeat" description="ANK" evidence="4">
    <location>
        <begin position="60"/>
        <end position="92"/>
    </location>
</feature>
<dbReference type="PROSITE" id="PS50297">
    <property type="entry name" value="ANK_REP_REGION"/>
    <property type="match status" value="5"/>
</dbReference>
<reference evidence="6" key="1">
    <citation type="submission" date="2025-08" db="UniProtKB">
        <authorList>
            <consortium name="Ensembl"/>
        </authorList>
    </citation>
    <scope>IDENTIFICATION</scope>
</reference>
<keyword evidence="3 4" id="KW-0040">ANK repeat</keyword>
<dbReference type="AlphaFoldDB" id="A0A8C5FMV3"/>
<dbReference type="PANTHER" id="PTHR24123">
    <property type="entry name" value="ANKYRIN REPEAT-CONTAINING"/>
    <property type="match status" value="1"/>
</dbReference>
<feature type="repeat" description="ANK" evidence="4">
    <location>
        <begin position="159"/>
        <end position="191"/>
    </location>
</feature>
<evidence type="ECO:0000256" key="3">
    <source>
        <dbReference type="ARBA" id="ARBA00023043"/>
    </source>
</evidence>
<dbReference type="PANTHER" id="PTHR24123:SF33">
    <property type="entry name" value="PROTEIN HOS4"/>
    <property type="match status" value="1"/>
</dbReference>
<reference evidence="6" key="2">
    <citation type="submission" date="2025-09" db="UniProtKB">
        <authorList>
            <consortium name="Ensembl"/>
        </authorList>
    </citation>
    <scope>IDENTIFICATION</scope>
</reference>
<feature type="domain" description="SOCS box" evidence="5">
    <location>
        <begin position="467"/>
        <end position="503"/>
    </location>
</feature>
<comment type="pathway">
    <text evidence="1">Protein modification; protein ubiquitination.</text>
</comment>
<dbReference type="InterPro" id="IPR002110">
    <property type="entry name" value="Ankyrin_rpt"/>
</dbReference>
<dbReference type="GeneTree" id="ENSGT00940000155490"/>
<dbReference type="Pfam" id="PF00023">
    <property type="entry name" value="Ank"/>
    <property type="match status" value="3"/>
</dbReference>
<dbReference type="Pfam" id="PF13637">
    <property type="entry name" value="Ank_4"/>
    <property type="match status" value="1"/>
</dbReference>
<feature type="repeat" description="ANK" evidence="4">
    <location>
        <begin position="257"/>
        <end position="289"/>
    </location>
</feature>
<dbReference type="SUPFAM" id="SSF158235">
    <property type="entry name" value="SOCS box-like"/>
    <property type="match status" value="1"/>
</dbReference>
<dbReference type="PROSITE" id="PS50088">
    <property type="entry name" value="ANK_REPEAT"/>
    <property type="match status" value="6"/>
</dbReference>